<proteinExistence type="predicted"/>
<dbReference type="KEGG" id="pdio:PDMSB3_1568.1"/>
<evidence type="ECO:0000256" key="1">
    <source>
        <dbReference type="SAM" id="MobiDB-lite"/>
    </source>
</evidence>
<evidence type="ECO:0000313" key="2">
    <source>
        <dbReference type="EMBL" id="VVD32852.1"/>
    </source>
</evidence>
<dbReference type="EMBL" id="LR699554">
    <property type="protein sequence ID" value="VVD32852.1"/>
    <property type="molecule type" value="Genomic_DNA"/>
</dbReference>
<dbReference type="AlphaFoldDB" id="A0A5Q4YXR8"/>
<feature type="region of interest" description="Disordered" evidence="1">
    <location>
        <begin position="54"/>
        <end position="83"/>
    </location>
</feature>
<evidence type="ECO:0000313" key="3">
    <source>
        <dbReference type="Proteomes" id="UP000325811"/>
    </source>
</evidence>
<dbReference type="Proteomes" id="UP000325811">
    <property type="component" value="Chromosome II"/>
</dbReference>
<feature type="region of interest" description="Disordered" evidence="1">
    <location>
        <begin position="1"/>
        <end position="32"/>
    </location>
</feature>
<feature type="compositionally biased region" description="Basic and acidic residues" evidence="1">
    <location>
        <begin position="1"/>
        <end position="16"/>
    </location>
</feature>
<protein>
    <submittedName>
        <fullName evidence="2">Uncharacterized protein</fullName>
    </submittedName>
</protein>
<keyword evidence="3" id="KW-1185">Reference proteome</keyword>
<accession>A0A5Q4YXR8</accession>
<sequence length="153" mass="16184">MVDRNGHEPEPRDRGRPSGGGQPGCGEAAWASPQHLREVRGGLCGELAPATVRPTLTYPHSARASSDEGQVRGRSSPQKRRDDAVIATRRIVPTWAGGAVRSIGVNGSVWLLDGVAFVEGRRILLERQGLNVGAGLHSPNASSTALLEIIVLV</sequence>
<name>A0A5Q4YXR8_9BURK</name>
<gene>
    <name evidence="2" type="ORF">PDMSB3_1568</name>
</gene>
<reference evidence="2 3" key="1">
    <citation type="submission" date="2019-08" db="EMBL/GenBank/DDBJ databases">
        <authorList>
            <person name="Herpell B J."/>
        </authorList>
    </citation>
    <scope>NUCLEOTIDE SEQUENCE [LARGE SCALE GENOMIC DNA]</scope>
    <source>
        <strain evidence="3">Msb3</strain>
    </source>
</reference>
<organism evidence="2 3">
    <name type="scientific">Paraburkholderia dioscoreae</name>
    <dbReference type="NCBI Taxonomy" id="2604047"/>
    <lineage>
        <taxon>Bacteria</taxon>
        <taxon>Pseudomonadati</taxon>
        <taxon>Pseudomonadota</taxon>
        <taxon>Betaproteobacteria</taxon>
        <taxon>Burkholderiales</taxon>
        <taxon>Burkholderiaceae</taxon>
        <taxon>Paraburkholderia</taxon>
    </lineage>
</organism>